<dbReference type="SUPFAM" id="SSF56235">
    <property type="entry name" value="N-terminal nucleophile aminohydrolases (Ntn hydrolases)"/>
    <property type="match status" value="1"/>
</dbReference>
<keyword evidence="4" id="KW-1185">Reference proteome</keyword>
<dbReference type="Gene3D" id="3.60.60.10">
    <property type="entry name" value="Penicillin V Acylase, Chain A"/>
    <property type="match status" value="1"/>
</dbReference>
<sequence>MYHSRFKGTHYQIGYKWGKMLFKNNHLFLDNVPFKLTQERKEFALQCLPYYQEYFPEVVEEIQGIADGQECSFESICSVLFSMYCIIPEIHCSCFVLRNQKEILLGRNSDFLTEIEKLYTNCIYQFSNESYAFNGNTTACVEIEDGINEYGLAVGLTSVYPTVKKPGLNAGMMLRLFLEKCKTVNEVIELIKTLPIASSQTFILADTSGNNALIECNAEKTEIVSNSKTVWATNLFHTKKMEKYNNYEIDDWNGELRYQTIAKAVLKEQINSFDDVVDLLSGKYGFLCQYERRTGKDTVWSVIYDLKQKKIYRVEGNPSRKKFVEDKRFKFR</sequence>
<keyword evidence="3" id="KW-0378">Hydrolase</keyword>
<dbReference type="PANTHER" id="PTHR34180">
    <property type="entry name" value="PEPTIDASE C45"/>
    <property type="match status" value="1"/>
</dbReference>
<accession>A0A1I0DC69</accession>
<dbReference type="InterPro" id="IPR029055">
    <property type="entry name" value="Ntn_hydrolases_N"/>
</dbReference>
<evidence type="ECO:0000313" key="3">
    <source>
        <dbReference type="EMBL" id="SET29576.1"/>
    </source>
</evidence>
<evidence type="ECO:0000313" key="4">
    <source>
        <dbReference type="Proteomes" id="UP000198558"/>
    </source>
</evidence>
<gene>
    <name evidence="2" type="ORF">IMSAGC017_00118</name>
    <name evidence="3" type="ORF">SAMN04489758_105110</name>
</gene>
<dbReference type="Gene3D" id="1.10.10.2120">
    <property type="match status" value="1"/>
</dbReference>
<proteinExistence type="predicted"/>
<evidence type="ECO:0000259" key="1">
    <source>
        <dbReference type="Pfam" id="PF03417"/>
    </source>
</evidence>
<dbReference type="PANTHER" id="PTHR34180:SF1">
    <property type="entry name" value="BETA-ALANYL-DOPAMINE_CARCININE HYDROLASE"/>
    <property type="match status" value="1"/>
</dbReference>
<dbReference type="EMBL" id="FOIN01000005">
    <property type="protein sequence ID" value="SET29576.1"/>
    <property type="molecule type" value="Genomic_DNA"/>
</dbReference>
<feature type="domain" description="Peptidase C45 hydrolase" evidence="1">
    <location>
        <begin position="101"/>
        <end position="319"/>
    </location>
</feature>
<name>A0A1I0DC69_9FIRM</name>
<dbReference type="GO" id="GO:0016787">
    <property type="term" value="F:hydrolase activity"/>
    <property type="evidence" value="ECO:0007669"/>
    <property type="project" value="UniProtKB-KW"/>
</dbReference>
<dbReference type="NCBIfam" id="NF040521">
    <property type="entry name" value="C45_proenzyme"/>
    <property type="match status" value="1"/>
</dbReference>
<protein>
    <submittedName>
        <fullName evidence="3">Predicted choloylglycine hydrolase</fullName>
    </submittedName>
</protein>
<dbReference type="InterPro" id="IPR047794">
    <property type="entry name" value="C45_proenzyme-like"/>
</dbReference>
<reference evidence="2 5" key="3">
    <citation type="journal article" date="2020" name="Microbiome">
        <title>Single-cell genomics of uncultured bacteria reveals dietary fiber responders in the mouse gut microbiota.</title>
        <authorList>
            <person name="Chijiiwa R."/>
            <person name="Hosokawa M."/>
            <person name="Kogawa M."/>
            <person name="Nishikawa Y."/>
            <person name="Ide K."/>
            <person name="Sakanashi C."/>
            <person name="Takahashi K."/>
            <person name="Takeyama H."/>
        </authorList>
    </citation>
    <scope>NUCLEOTIDE SEQUENCE [LARGE SCALE GENOMIC DNA]</scope>
    <source>
        <strain evidence="2">IMSAGC_017</strain>
    </source>
</reference>
<evidence type="ECO:0000313" key="5">
    <source>
        <dbReference type="Proteomes" id="UP000490821"/>
    </source>
</evidence>
<dbReference type="OrthoDB" id="8617387at2"/>
<dbReference type="InterPro" id="IPR047801">
    <property type="entry name" value="Peptidase_C45"/>
</dbReference>
<dbReference type="GeneID" id="78287831"/>
<dbReference type="EMBL" id="BLMI01000021">
    <property type="protein sequence ID" value="GFI40087.1"/>
    <property type="molecule type" value="Genomic_DNA"/>
</dbReference>
<evidence type="ECO:0000313" key="2">
    <source>
        <dbReference type="EMBL" id="GFI40087.1"/>
    </source>
</evidence>
<dbReference type="Proteomes" id="UP000490821">
    <property type="component" value="Unassembled WGS sequence"/>
</dbReference>
<dbReference type="Pfam" id="PF03417">
    <property type="entry name" value="AAT"/>
    <property type="match status" value="1"/>
</dbReference>
<dbReference type="AlphaFoldDB" id="A0A1I0DC69"/>
<dbReference type="Proteomes" id="UP000198558">
    <property type="component" value="Unassembled WGS sequence"/>
</dbReference>
<reference evidence="4" key="2">
    <citation type="submission" date="2016-10" db="EMBL/GenBank/DDBJ databases">
        <authorList>
            <person name="Varghese N."/>
            <person name="Submissions S."/>
        </authorList>
    </citation>
    <scope>NUCLEOTIDE SEQUENCE [LARGE SCALE GENOMIC DNA]</scope>
    <source>
        <strain evidence="4">DSM 1551</strain>
    </source>
</reference>
<dbReference type="RefSeq" id="WP_092352745.1">
    <property type="nucleotide sequence ID" value="NZ_BLMI01000021.1"/>
</dbReference>
<reference evidence="3" key="1">
    <citation type="submission" date="2016-10" db="EMBL/GenBank/DDBJ databases">
        <authorList>
            <person name="de Groot N.N."/>
        </authorList>
    </citation>
    <scope>NUCLEOTIDE SEQUENCE [LARGE SCALE GENOMIC DNA]</scope>
    <source>
        <strain evidence="3">DSM 1551</strain>
    </source>
</reference>
<dbReference type="InterPro" id="IPR005079">
    <property type="entry name" value="Peptidase_C45_hydrolase"/>
</dbReference>
<organism evidence="3 4">
    <name type="scientific">Thomasclavelia cocleata</name>
    <dbReference type="NCBI Taxonomy" id="69824"/>
    <lineage>
        <taxon>Bacteria</taxon>
        <taxon>Bacillati</taxon>
        <taxon>Bacillota</taxon>
        <taxon>Erysipelotrichia</taxon>
        <taxon>Erysipelotrichales</taxon>
        <taxon>Coprobacillaceae</taxon>
        <taxon>Thomasclavelia</taxon>
    </lineage>
</organism>